<evidence type="ECO:0000313" key="3">
    <source>
        <dbReference type="EMBL" id="SFL16719.1"/>
    </source>
</evidence>
<feature type="transmembrane region" description="Helical" evidence="1">
    <location>
        <begin position="115"/>
        <end position="138"/>
    </location>
</feature>
<dbReference type="RefSeq" id="WP_039696992.1">
    <property type="nucleotide sequence ID" value="NZ_AUZH01000024.1"/>
</dbReference>
<evidence type="ECO:0000313" key="4">
    <source>
        <dbReference type="Proteomes" id="UP000029382"/>
    </source>
</evidence>
<accession>A0A091CAX6</accession>
<feature type="transmembrane region" description="Helical" evidence="1">
    <location>
        <begin position="16"/>
        <end position="35"/>
    </location>
</feature>
<reference evidence="3 5" key="2">
    <citation type="submission" date="2016-10" db="EMBL/GenBank/DDBJ databases">
        <authorList>
            <person name="Varghese N."/>
            <person name="Submissions S."/>
        </authorList>
    </citation>
    <scope>NUCLEOTIDE SEQUENCE [LARGE SCALE GENOMIC DNA]</scope>
    <source>
        <strain evidence="3 5">JB1</strain>
    </source>
</reference>
<feature type="transmembrane region" description="Helical" evidence="1">
    <location>
        <begin position="55"/>
        <end position="81"/>
    </location>
</feature>
<evidence type="ECO:0000313" key="5">
    <source>
        <dbReference type="Proteomes" id="UP000182793"/>
    </source>
</evidence>
<keyword evidence="5" id="KW-1185">Reference proteome</keyword>
<feature type="transmembrane region" description="Helical" evidence="1">
    <location>
        <begin position="158"/>
        <end position="180"/>
    </location>
</feature>
<name>A0A091CAX6_STREI</name>
<dbReference type="Proteomes" id="UP000182793">
    <property type="component" value="Unassembled WGS sequence"/>
</dbReference>
<proteinExistence type="predicted"/>
<dbReference type="EMBL" id="FOTG01000003">
    <property type="protein sequence ID" value="SFL16719.1"/>
    <property type="molecule type" value="Genomic_DNA"/>
</dbReference>
<gene>
    <name evidence="2" type="ORF">H702_06925</name>
    <name evidence="3" type="ORF">SAMN02910290_00737</name>
</gene>
<reference evidence="2 4" key="1">
    <citation type="journal article" date="2014" name="Genome Announc.">
        <title>Draft Genome Sequences of Streptococcus bovis Strains ATCC 33317 and JB1.</title>
        <authorList>
            <person name="Benahmed F.H."/>
            <person name="Gopinath G.R."/>
            <person name="Harbottle H."/>
            <person name="Cotta M.A."/>
            <person name="Luo Y."/>
            <person name="Henderson C."/>
            <person name="Teri P."/>
            <person name="Soppet D."/>
            <person name="Rasmussen M."/>
            <person name="Whitehead T.R."/>
            <person name="Davidson M."/>
        </authorList>
    </citation>
    <scope>NUCLEOTIDE SEQUENCE [LARGE SCALE GENOMIC DNA]</scope>
    <source>
        <strain evidence="2 4">JB1</strain>
    </source>
</reference>
<keyword evidence="1" id="KW-0472">Membrane</keyword>
<protein>
    <submittedName>
        <fullName evidence="2">ABC transporter permease</fullName>
    </submittedName>
</protein>
<sequence length="255" mass="28626">MFSKLLKYELKSVGKWYFALNASIIAISFFLGFSIKTLTDYAENYATSNTNHYTQLIPIILAIMFGVVVASAWIATLAIIVRRFYKNIFGREGYLTLTLPVSTHQIILSKLIASLIWTAFNTIVVTIGVTLLVIPIFGLGHFLAFLPQLAKMLTPVEWGIGFLWLAISSISGILLIYLAITIGQLFANRRGLMAFVAYFVVSFIVLLVSEILGSHELNSDLTIHFFIYSCIECFIEGAIFYLATHYLLKNKINIQ</sequence>
<evidence type="ECO:0000313" key="2">
    <source>
        <dbReference type="EMBL" id="KFN87598.1"/>
    </source>
</evidence>
<organism evidence="2 4">
    <name type="scientific">Streptococcus equinus JB1</name>
    <dbReference type="NCBI Taxonomy" id="1294274"/>
    <lineage>
        <taxon>Bacteria</taxon>
        <taxon>Bacillati</taxon>
        <taxon>Bacillota</taxon>
        <taxon>Bacilli</taxon>
        <taxon>Lactobacillales</taxon>
        <taxon>Streptococcaceae</taxon>
        <taxon>Streptococcus</taxon>
    </lineage>
</organism>
<feature type="transmembrane region" description="Helical" evidence="1">
    <location>
        <begin position="225"/>
        <end position="248"/>
    </location>
</feature>
<feature type="transmembrane region" description="Helical" evidence="1">
    <location>
        <begin position="192"/>
        <end position="213"/>
    </location>
</feature>
<dbReference type="AlphaFoldDB" id="A0A091CAX6"/>
<keyword evidence="1" id="KW-0812">Transmembrane</keyword>
<evidence type="ECO:0000256" key="1">
    <source>
        <dbReference type="SAM" id="Phobius"/>
    </source>
</evidence>
<dbReference type="Proteomes" id="UP000029382">
    <property type="component" value="Unassembled WGS sequence"/>
</dbReference>
<dbReference type="EMBL" id="AUZH01000024">
    <property type="protein sequence ID" value="KFN87598.1"/>
    <property type="molecule type" value="Genomic_DNA"/>
</dbReference>
<comment type="caution">
    <text evidence="2">The sequence shown here is derived from an EMBL/GenBank/DDBJ whole genome shotgun (WGS) entry which is preliminary data.</text>
</comment>
<keyword evidence="1" id="KW-1133">Transmembrane helix</keyword>